<accession>A0A0E0LIJ9</accession>
<reference evidence="2" key="1">
    <citation type="submission" date="2015-04" db="UniProtKB">
        <authorList>
            <consortium name="EnsemblPlants"/>
        </authorList>
    </citation>
    <scope>IDENTIFICATION</scope>
</reference>
<feature type="region of interest" description="Disordered" evidence="1">
    <location>
        <begin position="83"/>
        <end position="103"/>
    </location>
</feature>
<evidence type="ECO:0000256" key="1">
    <source>
        <dbReference type="SAM" id="MobiDB-lite"/>
    </source>
</evidence>
<dbReference type="AlphaFoldDB" id="A0A0E0LIJ9"/>
<proteinExistence type="predicted"/>
<name>A0A0E0LIJ9_ORYPU</name>
<dbReference type="EnsemblPlants" id="OPUNC07G07130.1">
    <property type="protein sequence ID" value="OPUNC07G07130.1"/>
    <property type="gene ID" value="OPUNC07G07130"/>
</dbReference>
<organism evidence="2">
    <name type="scientific">Oryza punctata</name>
    <name type="common">Red rice</name>
    <dbReference type="NCBI Taxonomy" id="4537"/>
    <lineage>
        <taxon>Eukaryota</taxon>
        <taxon>Viridiplantae</taxon>
        <taxon>Streptophyta</taxon>
        <taxon>Embryophyta</taxon>
        <taxon>Tracheophyta</taxon>
        <taxon>Spermatophyta</taxon>
        <taxon>Magnoliopsida</taxon>
        <taxon>Liliopsida</taxon>
        <taxon>Poales</taxon>
        <taxon>Poaceae</taxon>
        <taxon>BOP clade</taxon>
        <taxon>Oryzoideae</taxon>
        <taxon>Oryzeae</taxon>
        <taxon>Oryzinae</taxon>
        <taxon>Oryza</taxon>
    </lineage>
</organism>
<reference evidence="2" key="2">
    <citation type="submission" date="2018-05" db="EMBL/GenBank/DDBJ databases">
        <title>OpunRS2 (Oryza punctata Reference Sequence Version 2).</title>
        <authorList>
            <person name="Zhang J."/>
            <person name="Kudrna D."/>
            <person name="Lee S."/>
            <person name="Talag J."/>
            <person name="Welchert J."/>
            <person name="Wing R.A."/>
        </authorList>
    </citation>
    <scope>NUCLEOTIDE SEQUENCE [LARGE SCALE GENOMIC DNA]</scope>
</reference>
<dbReference type="Gramene" id="OPUNC07G07130.1">
    <property type="protein sequence ID" value="OPUNC07G07130.1"/>
    <property type="gene ID" value="OPUNC07G07130"/>
</dbReference>
<dbReference type="Proteomes" id="UP000026962">
    <property type="component" value="Chromosome 7"/>
</dbReference>
<evidence type="ECO:0000313" key="2">
    <source>
        <dbReference type="EnsemblPlants" id="OPUNC07G07130.1"/>
    </source>
</evidence>
<keyword evidence="3" id="KW-1185">Reference proteome</keyword>
<protein>
    <submittedName>
        <fullName evidence="2">Uncharacterized protein</fullName>
    </submittedName>
</protein>
<dbReference type="HOGENOM" id="CLU_2268168_0_0_1"/>
<sequence>MVIQLSRKSGAVHILCYSFSVFYNVEAQVWVCVLGTSCHTAEEDVPRRGLTPLGQPPTPPSDDLVHVQDNYFVADWRLTPPSWPPTPPSGDFVPVQNGHFVAD</sequence>
<evidence type="ECO:0000313" key="3">
    <source>
        <dbReference type="Proteomes" id="UP000026962"/>
    </source>
</evidence>